<evidence type="ECO:0000313" key="5">
    <source>
        <dbReference type="Proteomes" id="UP000001194"/>
    </source>
</evidence>
<evidence type="ECO:0000313" key="4">
    <source>
        <dbReference type="EMBL" id="EDR13313.1"/>
    </source>
</evidence>
<dbReference type="GO" id="GO:1902412">
    <property type="term" value="P:regulation of mitotic cytokinesis"/>
    <property type="evidence" value="ECO:0007669"/>
    <property type="project" value="TreeGrafter"/>
</dbReference>
<evidence type="ECO:0000256" key="3">
    <source>
        <dbReference type="SAM" id="MobiDB-lite"/>
    </source>
</evidence>
<protein>
    <submittedName>
        <fullName evidence="4">Predicted protein</fullName>
    </submittedName>
</protein>
<dbReference type="OrthoDB" id="7451790at2759"/>
<sequence length="539" mass="60629">MMHALEDEGEYDLIDDDSPSKTSSAGRPDELRPLASRQPVNDTPGNSKADAPRRTLSRSQTHRPSPAKRSFTRANGTFLTECSFGVARDRLVEVITDIQPFEPHWEELSSINLSNRKLESLARLKEFLPRLDSLNVGIPTTLRTLSVACNSLTGLTSYSHLLNLENLDISHNEVESLRQLGCLRHLRELKADGNNITSIDGLEHLDGLVKLSLQSNSIPFVDFGHCRWSRLEMLNISYNQLDNVQGLSSLQSLVALNLDGNFLKDLEMKNPLPRLRILRVSANRLCHLQVAAVPNLRTLYADNNALSSLVKVDRLSKLENLSLRNQSGRGLKFLTRDVRDVKRLYLSGNPLNTSLLEEPCYNLVYLELAACRLTALPEGMARLVPNLRVLNLNYNFLEDVRLLEGLTRLQKLTIIGSRLKSTKPLIRLLQRTPDVEMLDFRMNPCTLGWYLPLLVKDVPGALQPSEGTSGGKSEKVLVPQGWQELDSKFRRDLPNEAYIGRLAYRGLIMQACPRIRMLDGVGVSEKERMKAHHLLQGIL</sequence>
<gene>
    <name evidence="4" type="ORF">LACBIDRAFT_171620</name>
</gene>
<dbReference type="GO" id="GO:0061499">
    <property type="term" value="C:outer plaque of mitotic spindle pole body"/>
    <property type="evidence" value="ECO:0007669"/>
    <property type="project" value="TreeGrafter"/>
</dbReference>
<dbReference type="SMART" id="SM00365">
    <property type="entry name" value="LRR_SD22"/>
    <property type="match status" value="4"/>
</dbReference>
<dbReference type="STRING" id="486041.B0CVD9"/>
<keyword evidence="5" id="KW-1185">Reference proteome</keyword>
<dbReference type="PROSITE" id="PS51450">
    <property type="entry name" value="LRR"/>
    <property type="match status" value="6"/>
</dbReference>
<dbReference type="InterPro" id="IPR032675">
    <property type="entry name" value="LRR_dom_sf"/>
</dbReference>
<dbReference type="SMART" id="SM00369">
    <property type="entry name" value="LRR_TYP"/>
    <property type="match status" value="5"/>
</dbReference>
<dbReference type="Pfam" id="PF13855">
    <property type="entry name" value="LRR_8"/>
    <property type="match status" value="3"/>
</dbReference>
<dbReference type="AlphaFoldDB" id="B0CVD9"/>
<feature type="compositionally biased region" description="Acidic residues" evidence="3">
    <location>
        <begin position="7"/>
        <end position="17"/>
    </location>
</feature>
<keyword evidence="1" id="KW-0433">Leucine-rich repeat</keyword>
<reference evidence="4 5" key="1">
    <citation type="journal article" date="2008" name="Nature">
        <title>The genome of Laccaria bicolor provides insights into mycorrhizal symbiosis.</title>
        <authorList>
            <person name="Martin F."/>
            <person name="Aerts A."/>
            <person name="Ahren D."/>
            <person name="Brun A."/>
            <person name="Danchin E.G.J."/>
            <person name="Duchaussoy F."/>
            <person name="Gibon J."/>
            <person name="Kohler A."/>
            <person name="Lindquist E."/>
            <person name="Pereda V."/>
            <person name="Salamov A."/>
            <person name="Shapiro H.J."/>
            <person name="Wuyts J."/>
            <person name="Blaudez D."/>
            <person name="Buee M."/>
            <person name="Brokstein P."/>
            <person name="Canbaeck B."/>
            <person name="Cohen D."/>
            <person name="Courty P.E."/>
            <person name="Coutinho P.M."/>
            <person name="Delaruelle C."/>
            <person name="Detter J.C."/>
            <person name="Deveau A."/>
            <person name="DiFazio S."/>
            <person name="Duplessis S."/>
            <person name="Fraissinet-Tachet L."/>
            <person name="Lucic E."/>
            <person name="Frey-Klett P."/>
            <person name="Fourrey C."/>
            <person name="Feussner I."/>
            <person name="Gay G."/>
            <person name="Grimwood J."/>
            <person name="Hoegger P.J."/>
            <person name="Jain P."/>
            <person name="Kilaru S."/>
            <person name="Labbe J."/>
            <person name="Lin Y.C."/>
            <person name="Legue V."/>
            <person name="Le Tacon F."/>
            <person name="Marmeisse R."/>
            <person name="Melayah D."/>
            <person name="Montanini B."/>
            <person name="Muratet M."/>
            <person name="Nehls U."/>
            <person name="Niculita-Hirzel H."/>
            <person name="Oudot-Le Secq M.P."/>
            <person name="Peter M."/>
            <person name="Quesneville H."/>
            <person name="Rajashekar B."/>
            <person name="Reich M."/>
            <person name="Rouhier N."/>
            <person name="Schmutz J."/>
            <person name="Yin T."/>
            <person name="Chalot M."/>
            <person name="Henrissat B."/>
            <person name="Kuees U."/>
            <person name="Lucas S."/>
            <person name="Van de Peer Y."/>
            <person name="Podila G.K."/>
            <person name="Polle A."/>
            <person name="Pukkila P.J."/>
            <person name="Richardson P.M."/>
            <person name="Rouze P."/>
            <person name="Sanders I.R."/>
            <person name="Stajich J.E."/>
            <person name="Tunlid A."/>
            <person name="Tuskan G."/>
            <person name="Grigoriev I.V."/>
        </authorList>
    </citation>
    <scope>NUCLEOTIDE SEQUENCE [LARGE SCALE GENOMIC DNA]</scope>
    <source>
        <strain evidence="5">S238N-H82 / ATCC MYA-4686</strain>
    </source>
</reference>
<dbReference type="InterPro" id="IPR001611">
    <property type="entry name" value="Leu-rich_rpt"/>
</dbReference>
<evidence type="ECO:0000256" key="2">
    <source>
        <dbReference type="ARBA" id="ARBA00022737"/>
    </source>
</evidence>
<name>B0CVD9_LACBS</name>
<dbReference type="GeneID" id="6071817"/>
<keyword evidence="2" id="KW-0677">Repeat</keyword>
<dbReference type="EMBL" id="DS547093">
    <property type="protein sequence ID" value="EDR13313.1"/>
    <property type="molecule type" value="Genomic_DNA"/>
</dbReference>
<evidence type="ECO:0000256" key="1">
    <source>
        <dbReference type="ARBA" id="ARBA00022614"/>
    </source>
</evidence>
<proteinExistence type="predicted"/>
<dbReference type="RefSeq" id="XP_001875811.1">
    <property type="nucleotide sequence ID" value="XM_001875776.1"/>
</dbReference>
<organism evidence="5">
    <name type="scientific">Laccaria bicolor (strain S238N-H82 / ATCC MYA-4686)</name>
    <name type="common">Bicoloured deceiver</name>
    <name type="synonym">Laccaria laccata var. bicolor</name>
    <dbReference type="NCBI Taxonomy" id="486041"/>
    <lineage>
        <taxon>Eukaryota</taxon>
        <taxon>Fungi</taxon>
        <taxon>Dikarya</taxon>
        <taxon>Basidiomycota</taxon>
        <taxon>Agaricomycotina</taxon>
        <taxon>Agaricomycetes</taxon>
        <taxon>Agaricomycetidae</taxon>
        <taxon>Agaricales</taxon>
        <taxon>Agaricineae</taxon>
        <taxon>Hydnangiaceae</taxon>
        <taxon>Laccaria</taxon>
    </lineage>
</organism>
<dbReference type="Proteomes" id="UP000001194">
    <property type="component" value="Unassembled WGS sequence"/>
</dbReference>
<feature type="region of interest" description="Disordered" evidence="3">
    <location>
        <begin position="1"/>
        <end position="72"/>
    </location>
</feature>
<dbReference type="GO" id="GO:0035591">
    <property type="term" value="F:signaling adaptor activity"/>
    <property type="evidence" value="ECO:0007669"/>
    <property type="project" value="TreeGrafter"/>
</dbReference>
<dbReference type="InterPro" id="IPR003591">
    <property type="entry name" value="Leu-rich_rpt_typical-subtyp"/>
</dbReference>
<dbReference type="GO" id="GO:0031028">
    <property type="term" value="P:septation initiation signaling"/>
    <property type="evidence" value="ECO:0007669"/>
    <property type="project" value="TreeGrafter"/>
</dbReference>
<dbReference type="SUPFAM" id="SSF52058">
    <property type="entry name" value="L domain-like"/>
    <property type="match status" value="1"/>
</dbReference>
<dbReference type="InParanoid" id="B0CVD9"/>
<dbReference type="PANTHER" id="PTHR47566">
    <property type="match status" value="1"/>
</dbReference>
<dbReference type="InterPro" id="IPR052574">
    <property type="entry name" value="CDIRP"/>
</dbReference>
<accession>B0CVD9</accession>
<dbReference type="HOGENOM" id="CLU_008915_1_0_1"/>
<dbReference type="PANTHER" id="PTHR47566:SF1">
    <property type="entry name" value="PROTEIN NUD1"/>
    <property type="match status" value="1"/>
</dbReference>
<feature type="non-terminal residue" evidence="4">
    <location>
        <position position="539"/>
    </location>
</feature>
<dbReference type="Gene3D" id="3.80.10.10">
    <property type="entry name" value="Ribonuclease Inhibitor"/>
    <property type="match status" value="2"/>
</dbReference>
<dbReference type="KEGG" id="lbc:LACBIDRAFT_171620"/>